<evidence type="ECO:0000313" key="2">
    <source>
        <dbReference type="Proteomes" id="UP001529180"/>
    </source>
</evidence>
<protein>
    <submittedName>
        <fullName evidence="1">Uncharacterized protein</fullName>
    </submittedName>
</protein>
<dbReference type="RefSeq" id="WP_278007084.1">
    <property type="nucleotide sequence ID" value="NZ_JARSBO010000016.1"/>
</dbReference>
<keyword evidence="2" id="KW-1185">Reference proteome</keyword>
<evidence type="ECO:0000313" key="1">
    <source>
        <dbReference type="EMBL" id="MDG4721741.1"/>
    </source>
</evidence>
<sequence length="87" mass="9590">MKRVLNLSLSITFDDMSEADRKESAIDYGCSHLELPKLADYEASDLAEPFANLKTAIDTDEFLAGSELLAAIVDCKVVSSEFVEDEQ</sequence>
<organism evidence="1 2">
    <name type="scientific">Thalassospira aquimaris</name>
    <dbReference type="NCBI Taxonomy" id="3037796"/>
    <lineage>
        <taxon>Bacteria</taxon>
        <taxon>Pseudomonadati</taxon>
        <taxon>Pseudomonadota</taxon>
        <taxon>Alphaproteobacteria</taxon>
        <taxon>Rhodospirillales</taxon>
        <taxon>Thalassospiraceae</taxon>
        <taxon>Thalassospira</taxon>
    </lineage>
</organism>
<reference evidence="1 2" key="1">
    <citation type="submission" date="2023-03" db="EMBL/GenBank/DDBJ databases">
        <title>Strain FZY0004 represents a novel species in the genus Thalassospira isolated from seawater.</title>
        <authorList>
            <person name="Fu Z.-Y."/>
        </authorList>
    </citation>
    <scope>NUCLEOTIDE SEQUENCE [LARGE SCALE GENOMIC DNA]</scope>
    <source>
        <strain evidence="1 2">FZY0004</strain>
    </source>
</reference>
<comment type="caution">
    <text evidence="1">The sequence shown here is derived from an EMBL/GenBank/DDBJ whole genome shotgun (WGS) entry which is preliminary data.</text>
</comment>
<name>A0ABT6GI38_9PROT</name>
<dbReference type="EMBL" id="JARSBO010000016">
    <property type="protein sequence ID" value="MDG4721741.1"/>
    <property type="molecule type" value="Genomic_DNA"/>
</dbReference>
<accession>A0ABT6GI38</accession>
<dbReference type="Proteomes" id="UP001529180">
    <property type="component" value="Unassembled WGS sequence"/>
</dbReference>
<gene>
    <name evidence="1" type="ORF">P7680_22260</name>
</gene>
<proteinExistence type="predicted"/>